<sequence length="111" mass="12300">MAQILRHGLFYQLPSSPQRPFPERRIEVAFHGERRPAFASPLAALPSRTQMIMERISTVGEVGGAGGAYSYAALKRLDKLWSNLCAIVPDEPEICEVVSQISGPSLFQQCR</sequence>
<reference evidence="1 2" key="1">
    <citation type="journal article" date="2020" name="Nat. Food">
        <title>A phased Vanilla planifolia genome enables genetic improvement of flavour and production.</title>
        <authorList>
            <person name="Hasing T."/>
            <person name="Tang H."/>
            <person name="Brym M."/>
            <person name="Khazi F."/>
            <person name="Huang T."/>
            <person name="Chambers A.H."/>
        </authorList>
    </citation>
    <scope>NUCLEOTIDE SEQUENCE [LARGE SCALE GENOMIC DNA]</scope>
    <source>
        <tissue evidence="1">Leaf</tissue>
    </source>
</reference>
<dbReference type="PANTHER" id="PTHR32098:SF5">
    <property type="entry name" value="LYCOPENE BETA_EPSILON CYCLASE PROTEIN"/>
    <property type="match status" value="1"/>
</dbReference>
<name>A0A835QBK7_VANPL</name>
<evidence type="ECO:0000313" key="2">
    <source>
        <dbReference type="Proteomes" id="UP000639772"/>
    </source>
</evidence>
<gene>
    <name evidence="1" type="ORF">HPP92_017701</name>
</gene>
<dbReference type="EMBL" id="JADCNM010000009">
    <property type="protein sequence ID" value="KAG0468373.1"/>
    <property type="molecule type" value="Genomic_DNA"/>
</dbReference>
<comment type="caution">
    <text evidence="1">The sequence shown here is derived from an EMBL/GenBank/DDBJ whole genome shotgun (WGS) entry which is preliminary data.</text>
</comment>
<dbReference type="AlphaFoldDB" id="A0A835QBK7"/>
<organism evidence="1 2">
    <name type="scientific">Vanilla planifolia</name>
    <name type="common">Vanilla</name>
    <dbReference type="NCBI Taxonomy" id="51239"/>
    <lineage>
        <taxon>Eukaryota</taxon>
        <taxon>Viridiplantae</taxon>
        <taxon>Streptophyta</taxon>
        <taxon>Embryophyta</taxon>
        <taxon>Tracheophyta</taxon>
        <taxon>Spermatophyta</taxon>
        <taxon>Magnoliopsida</taxon>
        <taxon>Liliopsida</taxon>
        <taxon>Asparagales</taxon>
        <taxon>Orchidaceae</taxon>
        <taxon>Vanilloideae</taxon>
        <taxon>Vanilleae</taxon>
        <taxon>Vanilla</taxon>
    </lineage>
</organism>
<dbReference type="Proteomes" id="UP000639772">
    <property type="component" value="Chromosome 9"/>
</dbReference>
<proteinExistence type="predicted"/>
<dbReference type="PANTHER" id="PTHR32098">
    <property type="entry name" value="LYCOPENE BETA/EPSILON CYCLASE PROTEIN"/>
    <property type="match status" value="1"/>
</dbReference>
<evidence type="ECO:0000313" key="1">
    <source>
        <dbReference type="EMBL" id="KAG0468373.1"/>
    </source>
</evidence>
<protein>
    <submittedName>
        <fullName evidence="1">Uncharacterized protein</fullName>
    </submittedName>
</protein>
<accession>A0A835QBK7</accession>